<keyword evidence="2 5" id="KW-0378">Hydrolase</keyword>
<dbReference type="Gene3D" id="3.90.79.10">
    <property type="entry name" value="Nucleoside Triphosphate Pyrophosphohydrolase"/>
    <property type="match status" value="1"/>
</dbReference>
<dbReference type="CDD" id="cd18876">
    <property type="entry name" value="NUDIX_Hydrolase"/>
    <property type="match status" value="1"/>
</dbReference>
<dbReference type="EMBL" id="CP059399">
    <property type="protein sequence ID" value="QLY34576.1"/>
    <property type="molecule type" value="Genomic_DNA"/>
</dbReference>
<dbReference type="KEGG" id="nhu:H0264_21515"/>
<evidence type="ECO:0000256" key="2">
    <source>
        <dbReference type="ARBA" id="ARBA00022801"/>
    </source>
</evidence>
<evidence type="ECO:0000256" key="3">
    <source>
        <dbReference type="ARBA" id="ARBA00022842"/>
    </source>
</evidence>
<evidence type="ECO:0000313" key="5">
    <source>
        <dbReference type="EMBL" id="QLY34576.1"/>
    </source>
</evidence>
<dbReference type="SUPFAM" id="SSF55811">
    <property type="entry name" value="Nudix"/>
    <property type="match status" value="1"/>
</dbReference>
<dbReference type="PROSITE" id="PS00893">
    <property type="entry name" value="NUDIX_BOX"/>
    <property type="match status" value="1"/>
</dbReference>
<reference evidence="5 6" key="1">
    <citation type="submission" date="2020-07" db="EMBL/GenBank/DDBJ databases">
        <authorList>
            <person name="Zhuang K."/>
            <person name="Ran Y."/>
        </authorList>
    </citation>
    <scope>NUCLEOTIDE SEQUENCE [LARGE SCALE GENOMIC DNA]</scope>
    <source>
        <strain evidence="5 6">WCH-YHL-001</strain>
    </source>
</reference>
<keyword evidence="3" id="KW-0460">Magnesium</keyword>
<dbReference type="GO" id="GO:0016787">
    <property type="term" value="F:hydrolase activity"/>
    <property type="evidence" value="ECO:0007669"/>
    <property type="project" value="UniProtKB-KW"/>
</dbReference>
<feature type="domain" description="Nudix hydrolase" evidence="4">
    <location>
        <begin position="1"/>
        <end position="127"/>
    </location>
</feature>
<dbReference type="PANTHER" id="PTHR43046">
    <property type="entry name" value="GDP-MANNOSE MANNOSYL HYDROLASE"/>
    <property type="match status" value="1"/>
</dbReference>
<dbReference type="InterPro" id="IPR020084">
    <property type="entry name" value="NUDIX_hydrolase_CS"/>
</dbReference>
<evidence type="ECO:0000256" key="1">
    <source>
        <dbReference type="ARBA" id="ARBA00001946"/>
    </source>
</evidence>
<proteinExistence type="predicted"/>
<protein>
    <submittedName>
        <fullName evidence="5">NUDIX hydrolase</fullName>
    </submittedName>
</protein>
<dbReference type="AlphaFoldDB" id="A0A7D6VPJ8"/>
<evidence type="ECO:0000313" key="6">
    <source>
        <dbReference type="Proteomes" id="UP000515512"/>
    </source>
</evidence>
<gene>
    <name evidence="5" type="ORF">H0264_21515</name>
</gene>
<sequence length="144" mass="15611">MGAGVLFVDAQDRVLLVEPTYKDHWELPGGVVEAEESPYVAAVREIQEELDLTVRPGRLLVVDWVPSGVIPEDGVMVVFDGGVLEGAQTAAITVRAEELRGWAWCDAQAVTRLLPPGLARRTMAALRARTDGTTRYLEDGVAVV</sequence>
<dbReference type="InterPro" id="IPR000086">
    <property type="entry name" value="NUDIX_hydrolase_dom"/>
</dbReference>
<organism evidence="5 6">
    <name type="scientific">Nocardia huaxiensis</name>
    <dbReference type="NCBI Taxonomy" id="2755382"/>
    <lineage>
        <taxon>Bacteria</taxon>
        <taxon>Bacillati</taxon>
        <taxon>Actinomycetota</taxon>
        <taxon>Actinomycetes</taxon>
        <taxon>Mycobacteriales</taxon>
        <taxon>Nocardiaceae</taxon>
        <taxon>Nocardia</taxon>
    </lineage>
</organism>
<comment type="cofactor">
    <cofactor evidence="1">
        <name>Mg(2+)</name>
        <dbReference type="ChEBI" id="CHEBI:18420"/>
    </cofactor>
</comment>
<dbReference type="Pfam" id="PF00293">
    <property type="entry name" value="NUDIX"/>
    <property type="match status" value="1"/>
</dbReference>
<dbReference type="PANTHER" id="PTHR43046:SF12">
    <property type="entry name" value="GDP-MANNOSE MANNOSYL HYDROLASE"/>
    <property type="match status" value="1"/>
</dbReference>
<dbReference type="PROSITE" id="PS51462">
    <property type="entry name" value="NUDIX"/>
    <property type="match status" value="1"/>
</dbReference>
<name>A0A7D6VPJ8_9NOCA</name>
<keyword evidence="6" id="KW-1185">Reference proteome</keyword>
<dbReference type="InterPro" id="IPR015797">
    <property type="entry name" value="NUDIX_hydrolase-like_dom_sf"/>
</dbReference>
<evidence type="ECO:0000259" key="4">
    <source>
        <dbReference type="PROSITE" id="PS51462"/>
    </source>
</evidence>
<accession>A0A7D6VPJ8</accession>
<dbReference type="Proteomes" id="UP000515512">
    <property type="component" value="Chromosome"/>
</dbReference>